<organism evidence="1">
    <name type="scientific">Anguilla anguilla</name>
    <name type="common">European freshwater eel</name>
    <name type="synonym">Muraena anguilla</name>
    <dbReference type="NCBI Taxonomy" id="7936"/>
    <lineage>
        <taxon>Eukaryota</taxon>
        <taxon>Metazoa</taxon>
        <taxon>Chordata</taxon>
        <taxon>Craniata</taxon>
        <taxon>Vertebrata</taxon>
        <taxon>Euteleostomi</taxon>
        <taxon>Actinopterygii</taxon>
        <taxon>Neopterygii</taxon>
        <taxon>Teleostei</taxon>
        <taxon>Anguilliformes</taxon>
        <taxon>Anguillidae</taxon>
        <taxon>Anguilla</taxon>
    </lineage>
</organism>
<proteinExistence type="predicted"/>
<protein>
    <submittedName>
        <fullName evidence="1">Uncharacterized protein</fullName>
    </submittedName>
</protein>
<dbReference type="EMBL" id="GBXM01066868">
    <property type="protein sequence ID" value="JAH41709.1"/>
    <property type="molecule type" value="Transcribed_RNA"/>
</dbReference>
<name>A0A0E9SJY8_ANGAN</name>
<accession>A0A0E9SJY8</accession>
<dbReference type="AlphaFoldDB" id="A0A0E9SJY8"/>
<reference evidence="1" key="1">
    <citation type="submission" date="2014-11" db="EMBL/GenBank/DDBJ databases">
        <authorList>
            <person name="Amaro Gonzalez C."/>
        </authorList>
    </citation>
    <scope>NUCLEOTIDE SEQUENCE</scope>
</reference>
<reference evidence="1" key="2">
    <citation type="journal article" date="2015" name="Fish Shellfish Immunol.">
        <title>Early steps in the European eel (Anguilla anguilla)-Vibrio vulnificus interaction in the gills: Role of the RtxA13 toxin.</title>
        <authorList>
            <person name="Callol A."/>
            <person name="Pajuelo D."/>
            <person name="Ebbesson L."/>
            <person name="Teles M."/>
            <person name="MacKenzie S."/>
            <person name="Amaro C."/>
        </authorList>
    </citation>
    <scope>NUCLEOTIDE SEQUENCE</scope>
</reference>
<evidence type="ECO:0000313" key="1">
    <source>
        <dbReference type="EMBL" id="JAH41709.1"/>
    </source>
</evidence>
<sequence>MQHLIFDITHLQCSLHEDQYNAVSILKGMHSNTPCLDWA</sequence>